<dbReference type="RefSeq" id="WP_067454902.1">
    <property type="nucleotide sequence ID" value="NZ_LVVY01000079.1"/>
</dbReference>
<organism evidence="1 2">
    <name type="scientific">Devosia elaeis</name>
    <dbReference type="NCBI Taxonomy" id="1770058"/>
    <lineage>
        <taxon>Bacteria</taxon>
        <taxon>Pseudomonadati</taxon>
        <taxon>Pseudomonadota</taxon>
        <taxon>Alphaproteobacteria</taxon>
        <taxon>Hyphomicrobiales</taxon>
        <taxon>Devosiaceae</taxon>
        <taxon>Devosia</taxon>
    </lineage>
</organism>
<reference evidence="1 2" key="1">
    <citation type="submission" date="2016-03" db="EMBL/GenBank/DDBJ databases">
        <title>Genome sequencing of Devosia sp. S37.</title>
        <authorList>
            <person name="Mohd Nor M."/>
        </authorList>
    </citation>
    <scope>NUCLEOTIDE SEQUENCE [LARGE SCALE GENOMIC DNA]</scope>
    <source>
        <strain evidence="1 2">S37</strain>
    </source>
</reference>
<evidence type="ECO:0008006" key="3">
    <source>
        <dbReference type="Google" id="ProtNLM"/>
    </source>
</evidence>
<comment type="caution">
    <text evidence="1">The sequence shown here is derived from an EMBL/GenBank/DDBJ whole genome shotgun (WGS) entry which is preliminary data.</text>
</comment>
<name>A0A178HYF5_9HYPH</name>
<dbReference type="InterPro" id="IPR023296">
    <property type="entry name" value="Glyco_hydro_beta-prop_sf"/>
</dbReference>
<dbReference type="PANTHER" id="PTHR35279:SF1">
    <property type="entry name" value="ARABINANASE_LEVANSUCRASE_INVERTASE"/>
    <property type="match status" value="1"/>
</dbReference>
<dbReference type="STRING" id="1770058.A3840_08635"/>
<dbReference type="OrthoDB" id="7064503at2"/>
<proteinExistence type="predicted"/>
<gene>
    <name evidence="1" type="ORF">A3840_08635</name>
</gene>
<dbReference type="Proteomes" id="UP000078389">
    <property type="component" value="Unassembled WGS sequence"/>
</dbReference>
<sequence length="337" mass="36473">MRPGVTASAGKRFFVRDFNVGLLPIEQLVWQRIASPVFQKNSNPGAWDSETMYYPVLARNLDRSLYQDAEGNFLMYYTGNDQVATDFDEGGLALGSDLDTWVRFGSAPVLPLGGAGDPDAGDAQITSVYFDGSEFIVYYQGNATPPEDLSGDNVTICLATSTDGKVFTKQGMVLGKGANGDGDFDDMYRPKLVPAGHDGLPKLYYTGQQTSAGPFGLMGATSTGGSLKGPWTKLGTQHMLGNPYGGSLFFLEDAWYEDGLYYFIYIIGGSTPGGLWLATSEDGVNVTMRRQLLRRNPGEWDASPSRGSYYEHEGMAYLFYDAGGSAGIGYSYATLPI</sequence>
<protein>
    <recommendedName>
        <fullName evidence="3">Glycosyl hydrolase family 32 N-terminal domain-containing protein</fullName>
    </recommendedName>
</protein>
<evidence type="ECO:0000313" key="1">
    <source>
        <dbReference type="EMBL" id="OAM77687.1"/>
    </source>
</evidence>
<dbReference type="AlphaFoldDB" id="A0A178HYF5"/>
<dbReference type="Gene3D" id="2.115.10.20">
    <property type="entry name" value="Glycosyl hydrolase domain, family 43"/>
    <property type="match status" value="2"/>
</dbReference>
<dbReference type="SUPFAM" id="SSF75005">
    <property type="entry name" value="Arabinanase/levansucrase/invertase"/>
    <property type="match status" value="2"/>
</dbReference>
<evidence type="ECO:0000313" key="2">
    <source>
        <dbReference type="Proteomes" id="UP000078389"/>
    </source>
</evidence>
<accession>A0A178HYF5</accession>
<keyword evidence="2" id="KW-1185">Reference proteome</keyword>
<dbReference type="PANTHER" id="PTHR35279">
    <property type="match status" value="1"/>
</dbReference>
<dbReference type="EMBL" id="LVVY01000079">
    <property type="protein sequence ID" value="OAM77687.1"/>
    <property type="molecule type" value="Genomic_DNA"/>
</dbReference>